<dbReference type="Gene3D" id="1.25.40.10">
    <property type="entry name" value="Tetratricopeptide repeat domain"/>
    <property type="match status" value="1"/>
</dbReference>
<evidence type="ECO:0000313" key="2">
    <source>
        <dbReference type="EMBL" id="WAJ70135.1"/>
    </source>
</evidence>
<dbReference type="SMART" id="SM00028">
    <property type="entry name" value="TPR"/>
    <property type="match status" value="2"/>
</dbReference>
<dbReference type="Proteomes" id="UP001163726">
    <property type="component" value="Chromosome"/>
</dbReference>
<sequence>MSESINIKLEEELEKAFQLIESGHQTEGDKLIQQIAEAHPEHYLSLYGLGLIAAFMGDHEKAKQYFEQSITIEPEYALSHYNLGFCFQKLNQSDLMIKHFYLATQVATDEEMALLTHVEAALDEFHQNLPDDMSIQQFVADVKD</sequence>
<reference evidence="2" key="1">
    <citation type="submission" date="2022-10" db="EMBL/GenBank/DDBJ databases">
        <title>Catenovulum adriacola sp. nov. isolated in the Harbour of Susak.</title>
        <authorList>
            <person name="Schoch T."/>
            <person name="Reich S.J."/>
            <person name="Stoeferle S."/>
            <person name="Flaiz M."/>
            <person name="Kazda M."/>
            <person name="Riedel C.U."/>
            <person name="Duerre P."/>
        </authorList>
    </citation>
    <scope>NUCLEOTIDE SEQUENCE</scope>
    <source>
        <strain evidence="2">TS8</strain>
    </source>
</reference>
<feature type="repeat" description="TPR" evidence="1">
    <location>
        <begin position="43"/>
        <end position="76"/>
    </location>
</feature>
<dbReference type="EMBL" id="CP109965">
    <property type="protein sequence ID" value="WAJ70135.1"/>
    <property type="molecule type" value="Genomic_DNA"/>
</dbReference>
<organism evidence="2 3">
    <name type="scientific">Catenovulum adriaticum</name>
    <dbReference type="NCBI Taxonomy" id="2984846"/>
    <lineage>
        <taxon>Bacteria</taxon>
        <taxon>Pseudomonadati</taxon>
        <taxon>Pseudomonadota</taxon>
        <taxon>Gammaproteobacteria</taxon>
        <taxon>Alteromonadales</taxon>
        <taxon>Alteromonadaceae</taxon>
        <taxon>Catenovulum</taxon>
    </lineage>
</organism>
<accession>A0ABY7ANX0</accession>
<dbReference type="SUPFAM" id="SSF48452">
    <property type="entry name" value="TPR-like"/>
    <property type="match status" value="1"/>
</dbReference>
<gene>
    <name evidence="2" type="ORF">OLW01_13480</name>
</gene>
<keyword evidence="1" id="KW-0802">TPR repeat</keyword>
<name>A0ABY7ANX0_9ALTE</name>
<dbReference type="InterPro" id="IPR011990">
    <property type="entry name" value="TPR-like_helical_dom_sf"/>
</dbReference>
<evidence type="ECO:0000313" key="3">
    <source>
        <dbReference type="Proteomes" id="UP001163726"/>
    </source>
</evidence>
<evidence type="ECO:0000256" key="1">
    <source>
        <dbReference type="PROSITE-ProRule" id="PRU00339"/>
    </source>
</evidence>
<proteinExistence type="predicted"/>
<protein>
    <submittedName>
        <fullName evidence="2">Tetratricopeptide repeat protein</fullName>
    </submittedName>
</protein>
<dbReference type="Pfam" id="PF13181">
    <property type="entry name" value="TPR_8"/>
    <property type="match status" value="1"/>
</dbReference>
<dbReference type="RefSeq" id="WP_268074438.1">
    <property type="nucleotide sequence ID" value="NZ_CP109965.1"/>
</dbReference>
<dbReference type="InterPro" id="IPR019734">
    <property type="entry name" value="TPR_rpt"/>
</dbReference>
<keyword evidence="3" id="KW-1185">Reference proteome</keyword>
<dbReference type="PROSITE" id="PS50005">
    <property type="entry name" value="TPR"/>
    <property type="match status" value="1"/>
</dbReference>